<dbReference type="OrthoDB" id="4196148at2759"/>
<keyword evidence="2" id="KW-1185">Reference proteome</keyword>
<sequence>MAFPSPPTYEAVSHHGPRVQLPTSELISLILDGRSIYPAGSALPRYELSASPRGATSSVLSIKKLRYRLSRNNGQGRLRFRLDDLYTCRDTSFCLHTRRYIAINGNTRDSRTYSHVKLRPGITGWSSCSAAGHLGSVRGRKNKQMRWKDDAGRTIAVEEEAMLMESGVLMSTPSLRLLQVLSDRDLDLIVTCWAARLWKEAKREWKRYIPWARGEAKPVPFWHGCIH</sequence>
<accession>A0A9P9KZ71</accession>
<gene>
    <name evidence="1" type="ORF">B0J15DRAFT_576016</name>
</gene>
<dbReference type="AlphaFoldDB" id="A0A9P9KZ71"/>
<proteinExistence type="predicted"/>
<evidence type="ECO:0000313" key="1">
    <source>
        <dbReference type="EMBL" id="KAH7271106.1"/>
    </source>
</evidence>
<evidence type="ECO:0000313" key="2">
    <source>
        <dbReference type="Proteomes" id="UP000736672"/>
    </source>
</evidence>
<organism evidence="1 2">
    <name type="scientific">Fusarium solani</name>
    <name type="common">Filamentous fungus</name>
    <dbReference type="NCBI Taxonomy" id="169388"/>
    <lineage>
        <taxon>Eukaryota</taxon>
        <taxon>Fungi</taxon>
        <taxon>Dikarya</taxon>
        <taxon>Ascomycota</taxon>
        <taxon>Pezizomycotina</taxon>
        <taxon>Sordariomycetes</taxon>
        <taxon>Hypocreomycetidae</taxon>
        <taxon>Hypocreales</taxon>
        <taxon>Nectriaceae</taxon>
        <taxon>Fusarium</taxon>
        <taxon>Fusarium solani species complex</taxon>
    </lineage>
</organism>
<protein>
    <submittedName>
        <fullName evidence="1">Uncharacterized protein</fullName>
    </submittedName>
</protein>
<dbReference type="Proteomes" id="UP000736672">
    <property type="component" value="Unassembled WGS sequence"/>
</dbReference>
<comment type="caution">
    <text evidence="1">The sequence shown here is derived from an EMBL/GenBank/DDBJ whole genome shotgun (WGS) entry which is preliminary data.</text>
</comment>
<reference evidence="1" key="1">
    <citation type="journal article" date="2021" name="Nat. Commun.">
        <title>Genetic determinants of endophytism in the Arabidopsis root mycobiome.</title>
        <authorList>
            <person name="Mesny F."/>
            <person name="Miyauchi S."/>
            <person name="Thiergart T."/>
            <person name="Pickel B."/>
            <person name="Atanasova L."/>
            <person name="Karlsson M."/>
            <person name="Huettel B."/>
            <person name="Barry K.W."/>
            <person name="Haridas S."/>
            <person name="Chen C."/>
            <person name="Bauer D."/>
            <person name="Andreopoulos W."/>
            <person name="Pangilinan J."/>
            <person name="LaButti K."/>
            <person name="Riley R."/>
            <person name="Lipzen A."/>
            <person name="Clum A."/>
            <person name="Drula E."/>
            <person name="Henrissat B."/>
            <person name="Kohler A."/>
            <person name="Grigoriev I.V."/>
            <person name="Martin F.M."/>
            <person name="Hacquard S."/>
        </authorList>
    </citation>
    <scope>NUCLEOTIDE SEQUENCE</scope>
    <source>
        <strain evidence="1">FSSC 5 MPI-SDFR-AT-0091</strain>
    </source>
</reference>
<dbReference type="EMBL" id="JAGTJS010000004">
    <property type="protein sequence ID" value="KAH7271106.1"/>
    <property type="molecule type" value="Genomic_DNA"/>
</dbReference>
<name>A0A9P9KZ71_FUSSL</name>